<dbReference type="RefSeq" id="WP_136130711.1">
    <property type="nucleotide sequence ID" value="NZ_PDKT01000001.1"/>
</dbReference>
<evidence type="ECO:0000256" key="5">
    <source>
        <dbReference type="ARBA" id="ARBA00022884"/>
    </source>
</evidence>
<dbReference type="Gene3D" id="3.30.2350.10">
    <property type="entry name" value="Pseudouridine synthase"/>
    <property type="match status" value="1"/>
</dbReference>
<organism evidence="11 12">
    <name type="scientific">Candidatus Pantoea edessiphila</name>
    <dbReference type="NCBI Taxonomy" id="2044610"/>
    <lineage>
        <taxon>Bacteria</taxon>
        <taxon>Pseudomonadati</taxon>
        <taxon>Pseudomonadota</taxon>
        <taxon>Gammaproteobacteria</taxon>
        <taxon>Enterobacterales</taxon>
        <taxon>Erwiniaceae</taxon>
        <taxon>Pantoea</taxon>
    </lineage>
</organism>
<dbReference type="InterPro" id="IPR036986">
    <property type="entry name" value="S4_RNA-bd_sf"/>
</dbReference>
<evidence type="ECO:0000256" key="9">
    <source>
        <dbReference type="RuleBase" id="RU362028"/>
    </source>
</evidence>
<evidence type="ECO:0000256" key="8">
    <source>
        <dbReference type="PROSITE-ProRule" id="PRU00182"/>
    </source>
</evidence>
<dbReference type="Gene3D" id="3.10.290.10">
    <property type="entry name" value="RNA-binding S4 domain"/>
    <property type="match status" value="1"/>
</dbReference>
<dbReference type="GO" id="GO:0000455">
    <property type="term" value="P:enzyme-directed rRNA pseudouridine synthesis"/>
    <property type="evidence" value="ECO:0007669"/>
    <property type="project" value="UniProtKB-ARBA"/>
</dbReference>
<protein>
    <recommendedName>
        <fullName evidence="9">Pseudouridine synthase</fullName>
        <ecNumber evidence="9">5.4.99.-</ecNumber>
    </recommendedName>
</protein>
<evidence type="ECO:0000256" key="2">
    <source>
        <dbReference type="ARBA" id="ARBA00002876"/>
    </source>
</evidence>
<dbReference type="InterPro" id="IPR020103">
    <property type="entry name" value="PsdUridine_synth_cat_dom_sf"/>
</dbReference>
<evidence type="ECO:0000256" key="4">
    <source>
        <dbReference type="ARBA" id="ARBA00022552"/>
    </source>
</evidence>
<keyword evidence="4" id="KW-0698">rRNA processing</keyword>
<dbReference type="GO" id="GO:0160141">
    <property type="term" value="F:23S rRNA pseudouridine(955/2504/2580) synthase activity"/>
    <property type="evidence" value="ECO:0007669"/>
    <property type="project" value="UniProtKB-EC"/>
</dbReference>
<comment type="catalytic activity">
    <reaction evidence="1">
        <text>uridine(955/2504/2580) in 23S rRNA = pseudouridine(955/2504/2580) in 23S rRNA</text>
        <dbReference type="Rhea" id="RHEA:42528"/>
        <dbReference type="Rhea" id="RHEA-COMP:10099"/>
        <dbReference type="Rhea" id="RHEA-COMP:10100"/>
        <dbReference type="ChEBI" id="CHEBI:65314"/>
        <dbReference type="ChEBI" id="CHEBI:65315"/>
        <dbReference type="EC" id="5.4.99.24"/>
    </reaction>
</comment>
<dbReference type="GO" id="GO:0003723">
    <property type="term" value="F:RNA binding"/>
    <property type="evidence" value="ECO:0007669"/>
    <property type="project" value="UniProtKB-KW"/>
</dbReference>
<dbReference type="InterPro" id="IPR050188">
    <property type="entry name" value="RluA_PseudoU_synthase"/>
</dbReference>
<gene>
    <name evidence="11" type="ORF">CRV12_00475</name>
</gene>
<dbReference type="Pfam" id="PF01479">
    <property type="entry name" value="S4"/>
    <property type="match status" value="1"/>
</dbReference>
<dbReference type="PANTHER" id="PTHR21600">
    <property type="entry name" value="MITOCHONDRIAL RNA PSEUDOURIDINE SYNTHASE"/>
    <property type="match status" value="1"/>
</dbReference>
<evidence type="ECO:0000259" key="10">
    <source>
        <dbReference type="SMART" id="SM00363"/>
    </source>
</evidence>
<comment type="function">
    <text evidence="2">Responsible for synthesis of pseudouridine from uracil at positions 955, 2504 and 2580 in 23S ribosomal RNA.</text>
</comment>
<dbReference type="SMART" id="SM00363">
    <property type="entry name" value="S4"/>
    <property type="match status" value="1"/>
</dbReference>
<dbReference type="PANTHER" id="PTHR21600:SF92">
    <property type="entry name" value="RIBOSOMAL LARGE SUBUNIT PSEUDOURIDINE SYNTHASE C"/>
    <property type="match status" value="1"/>
</dbReference>
<dbReference type="PROSITE" id="PS01129">
    <property type="entry name" value="PSI_RLU"/>
    <property type="match status" value="1"/>
</dbReference>
<comment type="caution">
    <text evidence="11">The sequence shown here is derived from an EMBL/GenBank/DDBJ whole genome shotgun (WGS) entry which is preliminary data.</text>
</comment>
<evidence type="ECO:0000256" key="3">
    <source>
        <dbReference type="ARBA" id="ARBA00010876"/>
    </source>
</evidence>
<dbReference type="AlphaFoldDB" id="A0A2P5T0J3"/>
<dbReference type="EC" id="5.4.99.-" evidence="9"/>
<reference evidence="11 12" key="1">
    <citation type="journal article" date="2018" name="Genome Biol. Evol.">
        <title>Cladogenesis and Genomic Streamlining in Extracellular Endosymbionts of Tropical Stink Bugs.</title>
        <authorList>
            <person name="Otero-Bravo A."/>
            <person name="Goffredi S."/>
            <person name="Sabree Z.L."/>
        </authorList>
    </citation>
    <scope>NUCLEOTIDE SEQUENCE [LARGE SCALE GENOMIC DNA]</scope>
    <source>
        <strain evidence="11 12">SoEE</strain>
    </source>
</reference>
<evidence type="ECO:0000313" key="11">
    <source>
        <dbReference type="EMBL" id="PPI88101.1"/>
    </source>
</evidence>
<dbReference type="PROSITE" id="PS50889">
    <property type="entry name" value="S4"/>
    <property type="match status" value="1"/>
</dbReference>
<comment type="catalytic activity">
    <reaction evidence="9">
        <text>a uridine in RNA = a pseudouridine in RNA</text>
        <dbReference type="Rhea" id="RHEA:48348"/>
        <dbReference type="Rhea" id="RHEA-COMP:12068"/>
        <dbReference type="Rhea" id="RHEA-COMP:12069"/>
        <dbReference type="ChEBI" id="CHEBI:65314"/>
        <dbReference type="ChEBI" id="CHEBI:65315"/>
    </reaction>
</comment>
<dbReference type="SUPFAM" id="SSF55120">
    <property type="entry name" value="Pseudouridine synthase"/>
    <property type="match status" value="1"/>
</dbReference>
<dbReference type="InterPro" id="IPR002942">
    <property type="entry name" value="S4_RNA-bd"/>
</dbReference>
<dbReference type="InterPro" id="IPR006145">
    <property type="entry name" value="PsdUridine_synth_RsuA/RluA"/>
</dbReference>
<name>A0A2P5T0J3_9GAMM</name>
<evidence type="ECO:0000256" key="7">
    <source>
        <dbReference type="PIRSR" id="PIRSR606225-1"/>
    </source>
</evidence>
<dbReference type="SUPFAM" id="SSF55174">
    <property type="entry name" value="Alpha-L RNA-binding motif"/>
    <property type="match status" value="1"/>
</dbReference>
<evidence type="ECO:0000313" key="12">
    <source>
        <dbReference type="Proteomes" id="UP000296153"/>
    </source>
</evidence>
<comment type="similarity">
    <text evidence="3 9">Belongs to the pseudouridine synthase RluA family.</text>
</comment>
<proteinExistence type="inferred from homology"/>
<dbReference type="NCBIfam" id="TIGR00005">
    <property type="entry name" value="rluA_subfam"/>
    <property type="match status" value="1"/>
</dbReference>
<dbReference type="Proteomes" id="UP000296153">
    <property type="component" value="Unassembled WGS sequence"/>
</dbReference>
<evidence type="ECO:0000256" key="6">
    <source>
        <dbReference type="ARBA" id="ARBA00023235"/>
    </source>
</evidence>
<evidence type="ECO:0000256" key="1">
    <source>
        <dbReference type="ARBA" id="ARBA00000381"/>
    </source>
</evidence>
<dbReference type="CDD" id="cd02869">
    <property type="entry name" value="PseudoU_synth_RluA_like"/>
    <property type="match status" value="1"/>
</dbReference>
<dbReference type="EMBL" id="PDKT01000001">
    <property type="protein sequence ID" value="PPI88101.1"/>
    <property type="molecule type" value="Genomic_DNA"/>
</dbReference>
<feature type="active site" evidence="7">
    <location>
        <position position="144"/>
    </location>
</feature>
<dbReference type="CDD" id="cd00165">
    <property type="entry name" value="S4"/>
    <property type="match status" value="1"/>
</dbReference>
<dbReference type="OrthoDB" id="9807829at2"/>
<dbReference type="InterPro" id="IPR006224">
    <property type="entry name" value="PsdUridine_synth_RluA-like_CS"/>
</dbReference>
<keyword evidence="5 8" id="KW-0694">RNA-binding</keyword>
<dbReference type="InterPro" id="IPR006225">
    <property type="entry name" value="PsdUridine_synth_RluC/D"/>
</dbReference>
<dbReference type="NCBIfam" id="NF008249">
    <property type="entry name" value="PRK11025.1"/>
    <property type="match status" value="1"/>
</dbReference>
<keyword evidence="6 9" id="KW-0413">Isomerase</keyword>
<feature type="domain" description="RNA-binding S4" evidence="10">
    <location>
        <begin position="20"/>
        <end position="88"/>
    </location>
</feature>
<dbReference type="Pfam" id="PF00849">
    <property type="entry name" value="PseudoU_synth_2"/>
    <property type="match status" value="1"/>
</dbReference>
<accession>A0A2P5T0J3</accession>
<sequence>MKNKFCDVQNITINNKNLNQRIDNFLSLKLKKVPKSFIYRILRKGEVRVNKKRIKPFYKLTIGDVVRIPPSYFFKENKKISLIKKNRIDFLNKIILYEDDFIIALNKPSGIAVHGGSGINFGVIEALRALRPNFSFLELVHRLDKDTSGVLLIAKKRSTLRSLHDQLRNKHVKKDYLTLVYGIWPSNLNIIKVPLVKKISKYGKFMVCADTNGKISETHFQVKEYFKYSTLMKVNPITGHTHQIRVHALHAGHPILYDKRYGNDLSDDNFMITELNRLFLHACSITFIHPQTKKSMCIKAPLDELLQRCLFNLRN</sequence>